<accession>H8I4T2</accession>
<evidence type="ECO:0000313" key="2">
    <source>
        <dbReference type="Proteomes" id="UP000005233"/>
    </source>
</evidence>
<sequence length="99" mass="11739">MYINDGLSFNNKNFQNLDMDMRLVINNHRIGEIGDIITISNKNFKLVNIDKILISCAAAYYYRIFGFESPKEFIEHWVSQRKPFVASSHVYIHYFEIEE</sequence>
<dbReference type="AlphaFoldDB" id="H8I4T2"/>
<gene>
    <name evidence="1" type="ordered locus">Mtc_1937</name>
</gene>
<dbReference type="STRING" id="1041930.Mtc_1937"/>
<reference evidence="1 2" key="1">
    <citation type="journal article" date="2012" name="J. Bacteriol.">
        <title>Complete genome sequence of a thermophilic methanogen, Methanocella conradii HZ254, isolated from Chinese rice field soil.</title>
        <authorList>
            <person name="Lu Z."/>
            <person name="Lu Y."/>
        </authorList>
    </citation>
    <scope>NUCLEOTIDE SEQUENCE [LARGE SCALE GENOMIC DNA]</scope>
    <source>
        <strain evidence="2">DSM 24694 / JCM 17849 / CGMCC 1.5162 / HZ254</strain>
    </source>
</reference>
<proteinExistence type="predicted"/>
<dbReference type="Proteomes" id="UP000005233">
    <property type="component" value="Chromosome"/>
</dbReference>
<keyword evidence="2" id="KW-1185">Reference proteome</keyword>
<protein>
    <submittedName>
        <fullName evidence="1">Uncharacterized protein</fullName>
    </submittedName>
</protein>
<dbReference type="EMBL" id="CP003243">
    <property type="protein sequence ID" value="AFD00677.1"/>
    <property type="molecule type" value="Genomic_DNA"/>
</dbReference>
<name>H8I4T2_METCZ</name>
<evidence type="ECO:0000313" key="1">
    <source>
        <dbReference type="EMBL" id="AFD00677.1"/>
    </source>
</evidence>
<dbReference type="HOGENOM" id="CLU_2313782_0_0_2"/>
<dbReference type="KEGG" id="mez:Mtc_1937"/>
<organism evidence="1 2">
    <name type="scientific">Methanocella conradii (strain DSM 24694 / JCM 17849 / CGMCC 1.5162 / HZ254)</name>
    <dbReference type="NCBI Taxonomy" id="1041930"/>
    <lineage>
        <taxon>Archaea</taxon>
        <taxon>Methanobacteriati</taxon>
        <taxon>Methanobacteriota</taxon>
        <taxon>Stenosarchaea group</taxon>
        <taxon>Methanomicrobia</taxon>
        <taxon>Methanocellales</taxon>
        <taxon>Methanocellaceae</taxon>
        <taxon>Methanocella</taxon>
    </lineage>
</organism>